<reference evidence="1 2" key="1">
    <citation type="submission" date="2018-06" db="EMBL/GenBank/DDBJ databases">
        <title>Extensive metabolic versatility and redundancy in microbially diverse, dynamic hydrothermal sediments.</title>
        <authorList>
            <person name="Dombrowski N."/>
            <person name="Teske A."/>
            <person name="Baker B.J."/>
        </authorList>
    </citation>
    <scope>NUCLEOTIDE SEQUENCE [LARGE SCALE GENOMIC DNA]</scope>
    <source>
        <strain evidence="1">B36_G15</strain>
    </source>
</reference>
<evidence type="ECO:0000313" key="2">
    <source>
        <dbReference type="Proteomes" id="UP000268469"/>
    </source>
</evidence>
<comment type="caution">
    <text evidence="1">The sequence shown here is derived from an EMBL/GenBank/DDBJ whole genome shotgun (WGS) entry which is preliminary data.</text>
</comment>
<accession>A0A660SFR7</accession>
<evidence type="ECO:0000313" key="1">
    <source>
        <dbReference type="EMBL" id="RKX69527.1"/>
    </source>
</evidence>
<proteinExistence type="predicted"/>
<organism evidence="1 2">
    <name type="scientific">candidate division WOR-3 bacterium</name>
    <dbReference type="NCBI Taxonomy" id="2052148"/>
    <lineage>
        <taxon>Bacteria</taxon>
        <taxon>Bacteria division WOR-3</taxon>
    </lineage>
</organism>
<protein>
    <submittedName>
        <fullName evidence="1">Rod shape-determining protein</fullName>
    </submittedName>
</protein>
<dbReference type="AlphaFoldDB" id="A0A660SFR7"/>
<feature type="non-terminal residue" evidence="1">
    <location>
        <position position="1"/>
    </location>
</feature>
<dbReference type="EMBL" id="QNBE01000080">
    <property type="protein sequence ID" value="RKX69527.1"/>
    <property type="molecule type" value="Genomic_DNA"/>
</dbReference>
<sequence>REETNLPVTIAENAQESVVLGAGKVLENLDYFEKVLLKTK</sequence>
<name>A0A660SFR7_UNCW3</name>
<gene>
    <name evidence="1" type="ORF">DRP53_07975</name>
</gene>
<dbReference type="Proteomes" id="UP000268469">
    <property type="component" value="Unassembled WGS sequence"/>
</dbReference>